<dbReference type="InterPro" id="IPR036915">
    <property type="entry name" value="Cyclin-like_sf"/>
</dbReference>
<dbReference type="Pfam" id="PF00134">
    <property type="entry name" value="Cyclin_N"/>
    <property type="match status" value="1"/>
</dbReference>
<reference evidence="4 5" key="2">
    <citation type="submission" date="2018-11" db="EMBL/GenBank/DDBJ databases">
        <authorList>
            <consortium name="Pathogen Informatics"/>
        </authorList>
    </citation>
    <scope>NUCLEOTIDE SEQUENCE [LARGE SCALE GENOMIC DNA]</scope>
</reference>
<dbReference type="AlphaFoldDB" id="A0A158QHL1"/>
<reference evidence="6" key="1">
    <citation type="submission" date="2016-04" db="UniProtKB">
        <authorList>
            <consortium name="WormBaseParasite"/>
        </authorList>
    </citation>
    <scope>IDENTIFICATION</scope>
</reference>
<evidence type="ECO:0000313" key="6">
    <source>
        <dbReference type="WBParaSite" id="HNAJ_0000758801-mRNA-1"/>
    </source>
</evidence>
<keyword evidence="5" id="KW-1185">Reference proteome</keyword>
<dbReference type="SUPFAM" id="SSF47954">
    <property type="entry name" value="Cyclin-like"/>
    <property type="match status" value="3"/>
</dbReference>
<accession>A0A158QHL1</accession>
<dbReference type="WBParaSite" id="HNAJ_0000758801-mRNA-1">
    <property type="protein sequence ID" value="HNAJ_0000758801-mRNA-1"/>
    <property type="gene ID" value="HNAJ_0000758801"/>
</dbReference>
<comment type="similarity">
    <text evidence="2">Belongs to the cyclin family.</text>
</comment>
<evidence type="ECO:0000313" key="4">
    <source>
        <dbReference type="EMBL" id="VDO03444.1"/>
    </source>
</evidence>
<sequence>MFDLMGGADFPTSELIISITILECGHGMGGQRVRYIRARNPRGSKTIDDFLKVYNLPPFTAEDAKADEEFVKTYLSPTSSEFMLTPLMRAAVVDWMTGMQVLFDTDVTALHIATLLLDSFTWINREIKPRDYLKIATVSLISAIKMTKKGIVLKDIIKGVHEFCKEMFTMEEIWKALCKFECEFVRRDFKKLIPHFYLLHCLQVMPDFEMSVWKKFVALCLYLLDLGALNIGLVKYSARVKCAGVLCCVRELFRKFCDCSFDEKHDPRTRCIYHRMSPMSYEMQEVLQLCYNDQVRSAAQIYKKMLVQAKKVSQNPIPAYTKNCPEPFMAAYNKFKSDAYFGIARLEKLPNYQRAKTYYFVIGASTDHYIDLIRPAGSEFLITSAGTILRACLRPVKPEILPRLSQDGKKKTSNGTKRRAIRSDITGKTILNESRRDAILKAPAVKTGCAIYNKTLELMTTFMGGWRRKNVDSLNHIHINGHQPSSKSASVGPYVYLRSILNYELIQDDRIISTYNPNGPSMSCISSDWRADLFNRLIRLQQHIGFSTETEHLATVLVDRYTWRKLVDPNHYDLLGMVAISIAAKITCRRRKVTFTQLCSLPMNKYQCSDMAEMELKIFKVLDYDLVSPIPHTFLGFAVAASLEVLKELGENEYFLLARYIFELGLMEMALSQCSASLKCAAAIYLIRHLLRLQGRRLLSKHHLLNLPLWTNKLASATGHKEGKALRHTAYIYGLMLIEAQFLLNEIAPPGKMTGCATKYRAAFHKYLHENSAYIAIHPLVSEFTTSDIECFLY</sequence>
<name>A0A158QHL1_RODNA</name>
<dbReference type="EMBL" id="UZAE01012082">
    <property type="protein sequence ID" value="VDO03444.1"/>
    <property type="molecule type" value="Genomic_DNA"/>
</dbReference>
<dbReference type="Gene3D" id="1.10.472.10">
    <property type="entry name" value="Cyclin-like"/>
    <property type="match status" value="4"/>
</dbReference>
<dbReference type="InterPro" id="IPR013763">
    <property type="entry name" value="Cyclin-like_dom"/>
</dbReference>
<dbReference type="PANTHER" id="PTHR10177">
    <property type="entry name" value="CYCLINS"/>
    <property type="match status" value="1"/>
</dbReference>
<gene>
    <name evidence="4" type="ORF">HNAJ_LOCUS7584</name>
</gene>
<dbReference type="InterPro" id="IPR004367">
    <property type="entry name" value="Cyclin_C-dom"/>
</dbReference>
<dbReference type="InterPro" id="IPR039361">
    <property type="entry name" value="Cyclin"/>
</dbReference>
<feature type="domain" description="Cyclin-like" evidence="3">
    <location>
        <begin position="535"/>
        <end position="620"/>
    </location>
</feature>
<evidence type="ECO:0000256" key="1">
    <source>
        <dbReference type="ARBA" id="ARBA00023127"/>
    </source>
</evidence>
<dbReference type="OrthoDB" id="6272950at2759"/>
<evidence type="ECO:0000256" key="2">
    <source>
        <dbReference type="RuleBase" id="RU000383"/>
    </source>
</evidence>
<evidence type="ECO:0000259" key="3">
    <source>
        <dbReference type="SMART" id="SM00385"/>
    </source>
</evidence>
<dbReference type="Proteomes" id="UP000278807">
    <property type="component" value="Unassembled WGS sequence"/>
</dbReference>
<proteinExistence type="inferred from homology"/>
<dbReference type="SMART" id="SM00385">
    <property type="entry name" value="CYCLIN"/>
    <property type="match status" value="1"/>
</dbReference>
<dbReference type="Pfam" id="PF02984">
    <property type="entry name" value="Cyclin_C"/>
    <property type="match status" value="1"/>
</dbReference>
<dbReference type="InterPro" id="IPR006671">
    <property type="entry name" value="Cyclin_N"/>
</dbReference>
<keyword evidence="1 2" id="KW-0195">Cyclin</keyword>
<evidence type="ECO:0000313" key="5">
    <source>
        <dbReference type="Proteomes" id="UP000278807"/>
    </source>
</evidence>
<organism evidence="6">
    <name type="scientific">Rodentolepis nana</name>
    <name type="common">Dwarf tapeworm</name>
    <name type="synonym">Hymenolepis nana</name>
    <dbReference type="NCBI Taxonomy" id="102285"/>
    <lineage>
        <taxon>Eukaryota</taxon>
        <taxon>Metazoa</taxon>
        <taxon>Spiralia</taxon>
        <taxon>Lophotrochozoa</taxon>
        <taxon>Platyhelminthes</taxon>
        <taxon>Cestoda</taxon>
        <taxon>Eucestoda</taxon>
        <taxon>Cyclophyllidea</taxon>
        <taxon>Hymenolepididae</taxon>
        <taxon>Rodentolepis</taxon>
    </lineage>
</organism>
<protein>
    <submittedName>
        <fullName evidence="6">CYCLIN domain-containing protein</fullName>
    </submittedName>
</protein>
<dbReference type="STRING" id="102285.A0A158QHL1"/>